<evidence type="ECO:0000259" key="2">
    <source>
        <dbReference type="SMART" id="SM00856"/>
    </source>
</evidence>
<comment type="caution">
    <text evidence="3">The sequence shown here is derived from an EMBL/GenBank/DDBJ whole genome shotgun (WGS) entry which is preliminary data.</text>
</comment>
<dbReference type="CDD" id="cd15798">
    <property type="entry name" value="PMEI-like_3"/>
    <property type="match status" value="1"/>
</dbReference>
<evidence type="ECO:0000313" key="3">
    <source>
        <dbReference type="EMBL" id="KAK8970780.1"/>
    </source>
</evidence>
<organism evidence="3 4">
    <name type="scientific">Platanthera guangdongensis</name>
    <dbReference type="NCBI Taxonomy" id="2320717"/>
    <lineage>
        <taxon>Eukaryota</taxon>
        <taxon>Viridiplantae</taxon>
        <taxon>Streptophyta</taxon>
        <taxon>Embryophyta</taxon>
        <taxon>Tracheophyta</taxon>
        <taxon>Spermatophyta</taxon>
        <taxon>Magnoliopsida</taxon>
        <taxon>Liliopsida</taxon>
        <taxon>Asparagales</taxon>
        <taxon>Orchidaceae</taxon>
        <taxon>Orchidoideae</taxon>
        <taxon>Orchideae</taxon>
        <taxon>Orchidinae</taxon>
        <taxon>Platanthera</taxon>
    </lineage>
</organism>
<feature type="domain" description="Pectinesterase inhibitor" evidence="2">
    <location>
        <begin position="23"/>
        <end position="179"/>
    </location>
</feature>
<dbReference type="Gene3D" id="1.20.140.40">
    <property type="entry name" value="Invertase/pectin methylesterase inhibitor family protein"/>
    <property type="match status" value="1"/>
</dbReference>
<reference evidence="3 4" key="1">
    <citation type="journal article" date="2022" name="Nat. Plants">
        <title>Genomes of leafy and leafless Platanthera orchids illuminate the evolution of mycoheterotrophy.</title>
        <authorList>
            <person name="Li M.H."/>
            <person name="Liu K.W."/>
            <person name="Li Z."/>
            <person name="Lu H.C."/>
            <person name="Ye Q.L."/>
            <person name="Zhang D."/>
            <person name="Wang J.Y."/>
            <person name="Li Y.F."/>
            <person name="Zhong Z.M."/>
            <person name="Liu X."/>
            <person name="Yu X."/>
            <person name="Liu D.K."/>
            <person name="Tu X.D."/>
            <person name="Liu B."/>
            <person name="Hao Y."/>
            <person name="Liao X.Y."/>
            <person name="Jiang Y.T."/>
            <person name="Sun W.H."/>
            <person name="Chen J."/>
            <person name="Chen Y.Q."/>
            <person name="Ai Y."/>
            <person name="Zhai J.W."/>
            <person name="Wu S.S."/>
            <person name="Zhou Z."/>
            <person name="Hsiao Y.Y."/>
            <person name="Wu W.L."/>
            <person name="Chen Y.Y."/>
            <person name="Lin Y.F."/>
            <person name="Hsu J.L."/>
            <person name="Li C.Y."/>
            <person name="Wang Z.W."/>
            <person name="Zhao X."/>
            <person name="Zhong W.Y."/>
            <person name="Ma X.K."/>
            <person name="Ma L."/>
            <person name="Huang J."/>
            <person name="Chen G.Z."/>
            <person name="Huang M.Z."/>
            <person name="Huang L."/>
            <person name="Peng D.H."/>
            <person name="Luo Y.B."/>
            <person name="Zou S.Q."/>
            <person name="Chen S.P."/>
            <person name="Lan S."/>
            <person name="Tsai W.C."/>
            <person name="Van de Peer Y."/>
            <person name="Liu Z.J."/>
        </authorList>
    </citation>
    <scope>NUCLEOTIDE SEQUENCE [LARGE SCALE GENOMIC DNA]</scope>
    <source>
        <strain evidence="3">Lor288</strain>
    </source>
</reference>
<keyword evidence="1" id="KW-0732">Signal</keyword>
<dbReference type="Proteomes" id="UP001412067">
    <property type="component" value="Unassembled WGS sequence"/>
</dbReference>
<dbReference type="SMART" id="SM00856">
    <property type="entry name" value="PMEI"/>
    <property type="match status" value="1"/>
</dbReference>
<dbReference type="NCBIfam" id="TIGR01614">
    <property type="entry name" value="PME_inhib"/>
    <property type="match status" value="1"/>
</dbReference>
<dbReference type="SUPFAM" id="SSF101148">
    <property type="entry name" value="Plant invertase/pectin methylesterase inhibitor"/>
    <property type="match status" value="1"/>
</dbReference>
<evidence type="ECO:0000313" key="4">
    <source>
        <dbReference type="Proteomes" id="UP001412067"/>
    </source>
</evidence>
<dbReference type="InterPro" id="IPR051955">
    <property type="entry name" value="PME_Inhibitor"/>
</dbReference>
<dbReference type="PANTHER" id="PTHR31080">
    <property type="entry name" value="PECTINESTERASE INHIBITOR-LIKE"/>
    <property type="match status" value="1"/>
</dbReference>
<protein>
    <recommendedName>
        <fullName evidence="2">Pectinesterase inhibitor domain-containing protein</fullName>
    </recommendedName>
</protein>
<name>A0ABR2N2P6_9ASPA</name>
<proteinExistence type="predicted"/>
<sequence>MVGLVWFVRNQVAARGWNDPPATAAQLLHTLYPKLCYTSLIPYAGAIRHSPLILAVTAANVSLSKIKDASTAARAIQRGSTGRVGAALRDCVESLRTAASLTKDSVAEIKKLDPAAAAGVVPVAWSASNALTWMSAALTNEDTCVDGFEDIGGAAGTAAQAVCGKVGRVRKYSSNALALLNALVNG</sequence>
<gene>
    <name evidence="3" type="ORF">KSP40_PGU021848</name>
</gene>
<dbReference type="EMBL" id="JBBWWR010000001">
    <property type="protein sequence ID" value="KAK8970780.1"/>
    <property type="molecule type" value="Genomic_DNA"/>
</dbReference>
<evidence type="ECO:0000256" key="1">
    <source>
        <dbReference type="ARBA" id="ARBA00022729"/>
    </source>
</evidence>
<keyword evidence="4" id="KW-1185">Reference proteome</keyword>
<dbReference type="Pfam" id="PF04043">
    <property type="entry name" value="PMEI"/>
    <property type="match status" value="1"/>
</dbReference>
<dbReference type="InterPro" id="IPR006501">
    <property type="entry name" value="Pectinesterase_inhib_dom"/>
</dbReference>
<dbReference type="PANTHER" id="PTHR31080:SF64">
    <property type="entry name" value="PLANT INVERTASE_PECTIN METHYLESTERASE INHIBITOR SUPERFAMILY PROTEIN"/>
    <property type="match status" value="1"/>
</dbReference>
<dbReference type="InterPro" id="IPR035513">
    <property type="entry name" value="Invertase/methylesterase_inhib"/>
</dbReference>
<accession>A0ABR2N2P6</accession>